<keyword evidence="7" id="KW-0679">Respiratory chain</keyword>
<keyword evidence="10" id="KW-0249">Electron transport</keyword>
<keyword evidence="8 16" id="KW-0812">Transmembrane</keyword>
<comment type="subunit">
    <text evidence="4">Complex I is composed of 45 different subunits.</text>
</comment>
<protein>
    <recommendedName>
        <fullName evidence="5">NADH dehydrogenase [ubiquinone] 1 beta subcomplex subunit 4</fullName>
    </recommendedName>
    <alternativeName>
        <fullName evidence="14">Complex I-B15</fullName>
    </alternativeName>
    <alternativeName>
        <fullName evidence="15">NADH-ubiquinone oxidoreductase B15 subunit</fullName>
    </alternativeName>
</protein>
<evidence type="ECO:0000313" key="18">
    <source>
        <dbReference type="Proteomes" id="UP001181693"/>
    </source>
</evidence>
<evidence type="ECO:0000256" key="14">
    <source>
        <dbReference type="ARBA" id="ARBA00030212"/>
    </source>
</evidence>
<dbReference type="Proteomes" id="UP001181693">
    <property type="component" value="Unassembled WGS sequence"/>
</dbReference>
<dbReference type="PANTHER" id="PTHR15469:SF0">
    <property type="entry name" value="NADH DEHYDROGENASE [UBIQUINONE] 1 BETA SUBCOMPLEX SUBUNIT 4"/>
    <property type="match status" value="1"/>
</dbReference>
<evidence type="ECO:0000256" key="16">
    <source>
        <dbReference type="SAM" id="Phobius"/>
    </source>
</evidence>
<keyword evidence="9" id="KW-0999">Mitochondrion inner membrane</keyword>
<evidence type="ECO:0000256" key="6">
    <source>
        <dbReference type="ARBA" id="ARBA00022448"/>
    </source>
</evidence>
<evidence type="ECO:0000256" key="9">
    <source>
        <dbReference type="ARBA" id="ARBA00022792"/>
    </source>
</evidence>
<organism evidence="17 18">
    <name type="scientific">Pyxicephalus adspersus</name>
    <name type="common">African bullfrog</name>
    <dbReference type="NCBI Taxonomy" id="30357"/>
    <lineage>
        <taxon>Eukaryota</taxon>
        <taxon>Metazoa</taxon>
        <taxon>Chordata</taxon>
        <taxon>Craniata</taxon>
        <taxon>Vertebrata</taxon>
        <taxon>Euteleostomi</taxon>
        <taxon>Amphibia</taxon>
        <taxon>Batrachia</taxon>
        <taxon>Anura</taxon>
        <taxon>Neobatrachia</taxon>
        <taxon>Ranoidea</taxon>
        <taxon>Pyxicephalidae</taxon>
        <taxon>Pyxicephalinae</taxon>
        <taxon>Pyxicephalus</taxon>
    </lineage>
</organism>
<evidence type="ECO:0000256" key="13">
    <source>
        <dbReference type="ARBA" id="ARBA00023136"/>
    </source>
</evidence>
<evidence type="ECO:0000256" key="11">
    <source>
        <dbReference type="ARBA" id="ARBA00022989"/>
    </source>
</evidence>
<dbReference type="Pfam" id="PF07225">
    <property type="entry name" value="NDUF_B4"/>
    <property type="match status" value="1"/>
</dbReference>
<evidence type="ECO:0000256" key="4">
    <source>
        <dbReference type="ARBA" id="ARBA00011533"/>
    </source>
</evidence>
<comment type="subcellular location">
    <subcellularLocation>
        <location evidence="2">Mitochondrion inner membrane</location>
        <topology evidence="2">Single-pass membrane protein</topology>
        <orientation evidence="2">Matrix side</orientation>
    </subcellularLocation>
</comment>
<comment type="function">
    <text evidence="1">Accessory subunit of the mitochondrial membrane respiratory chain NADH dehydrogenase (Complex I), that is believed not to be involved in catalysis. Complex I functions in the transfer of electrons from NADH to the respiratory chain. The immediate electron acceptor for the enzyme is believed to be ubiquinone.</text>
</comment>
<keyword evidence="12" id="KW-0496">Mitochondrion</keyword>
<keyword evidence="6" id="KW-0813">Transport</keyword>
<evidence type="ECO:0000256" key="8">
    <source>
        <dbReference type="ARBA" id="ARBA00022692"/>
    </source>
</evidence>
<feature type="transmembrane region" description="Helical" evidence="16">
    <location>
        <begin position="87"/>
        <end position="106"/>
    </location>
</feature>
<evidence type="ECO:0000313" key="17">
    <source>
        <dbReference type="EMBL" id="DBA34617.1"/>
    </source>
</evidence>
<evidence type="ECO:0000256" key="5">
    <source>
        <dbReference type="ARBA" id="ARBA00018681"/>
    </source>
</evidence>
<dbReference type="AlphaFoldDB" id="A0AAV3B4M2"/>
<name>A0AAV3B4M2_PYXAD</name>
<comment type="similarity">
    <text evidence="3">Belongs to the complex I NDUFB4 subunit family.</text>
</comment>
<evidence type="ECO:0000256" key="7">
    <source>
        <dbReference type="ARBA" id="ARBA00022660"/>
    </source>
</evidence>
<evidence type="ECO:0000256" key="15">
    <source>
        <dbReference type="ARBA" id="ARBA00030987"/>
    </source>
</evidence>
<dbReference type="PANTHER" id="PTHR15469">
    <property type="entry name" value="NADH-UBIQUINONE OXIDOREDUCTASE B15 SUBUNIT"/>
    <property type="match status" value="1"/>
</dbReference>
<evidence type="ECO:0000256" key="1">
    <source>
        <dbReference type="ARBA" id="ARBA00003195"/>
    </source>
</evidence>
<keyword evidence="13 16" id="KW-0472">Membrane</keyword>
<reference evidence="17" key="1">
    <citation type="thesis" date="2020" institute="ProQuest LLC" country="789 East Eisenhower Parkway, Ann Arbor, MI, USA">
        <title>Comparative Genomics and Chromosome Evolution.</title>
        <authorList>
            <person name="Mudd A.B."/>
        </authorList>
    </citation>
    <scope>NUCLEOTIDE SEQUENCE</scope>
    <source>
        <strain evidence="17">1538</strain>
        <tissue evidence="17">Blood</tissue>
    </source>
</reference>
<evidence type="ECO:0000256" key="12">
    <source>
        <dbReference type="ARBA" id="ARBA00023128"/>
    </source>
</evidence>
<keyword evidence="11 16" id="KW-1133">Transmembrane helix</keyword>
<accession>A0AAV3B4M2</accession>
<evidence type="ECO:0000256" key="3">
    <source>
        <dbReference type="ARBA" id="ARBA00007260"/>
    </source>
</evidence>
<evidence type="ECO:0000256" key="2">
    <source>
        <dbReference type="ARBA" id="ARBA00004298"/>
    </source>
</evidence>
<dbReference type="GO" id="GO:0005743">
    <property type="term" value="C:mitochondrial inner membrane"/>
    <property type="evidence" value="ECO:0007669"/>
    <property type="project" value="UniProtKB-SubCell"/>
</dbReference>
<gene>
    <name evidence="17" type="ORF">GDO54_002163</name>
</gene>
<keyword evidence="18" id="KW-1185">Reference proteome</keyword>
<sequence>MVEFKESRYASRPEGLDPARYYELTPEQRRLQEERVAIRAQLKRKYQLQLNDPHRIGMVTDPAVERWAFARNYNIFPNHRGTAKVNLLSFLSLAVPFLLIYTGISLDRKRHLKTYEDKSIDDTFRLRF</sequence>
<dbReference type="EMBL" id="DYDO01000001">
    <property type="protein sequence ID" value="DBA34617.1"/>
    <property type="molecule type" value="Genomic_DNA"/>
</dbReference>
<proteinExistence type="inferred from homology"/>
<evidence type="ECO:0000256" key="10">
    <source>
        <dbReference type="ARBA" id="ARBA00022982"/>
    </source>
</evidence>
<dbReference type="InterPro" id="IPR009866">
    <property type="entry name" value="NADH_UbQ_OxRdtase_NDUFB4_su"/>
</dbReference>
<comment type="caution">
    <text evidence="17">The sequence shown here is derived from an EMBL/GenBank/DDBJ whole genome shotgun (WGS) entry which is preliminary data.</text>
</comment>